<evidence type="ECO:0000256" key="5">
    <source>
        <dbReference type="ARBA" id="ARBA00022840"/>
    </source>
</evidence>
<evidence type="ECO:0000256" key="3">
    <source>
        <dbReference type="ARBA" id="ARBA00022598"/>
    </source>
</evidence>
<feature type="active site" evidence="8">
    <location>
        <position position="326"/>
    </location>
</feature>
<organism evidence="10 11">
    <name type="scientific">Weizmannia acidilactici</name>
    <dbReference type="NCBI Taxonomy" id="2607726"/>
    <lineage>
        <taxon>Bacteria</taxon>
        <taxon>Bacillati</taxon>
        <taxon>Bacillota</taxon>
        <taxon>Bacilli</taxon>
        <taxon>Bacillales</taxon>
        <taxon>Bacillaceae</taxon>
        <taxon>Heyndrickxia</taxon>
    </lineage>
</organism>
<reference evidence="10 11" key="1">
    <citation type="submission" date="2019-09" db="EMBL/GenBank/DDBJ databases">
        <title>Draft genome sequence of Bacillus sp. JC-7.</title>
        <authorList>
            <person name="Tanaka N."/>
            <person name="Shiwa Y."/>
            <person name="Fujita N."/>
            <person name="Tanasupawat S."/>
        </authorList>
    </citation>
    <scope>NUCLEOTIDE SEQUENCE [LARGE SCALE GENOMIC DNA]</scope>
    <source>
        <strain evidence="10 11">JC-7</strain>
    </source>
</reference>
<dbReference type="SUPFAM" id="SSF52317">
    <property type="entry name" value="Class I glutamine amidotransferase-like"/>
    <property type="match status" value="1"/>
</dbReference>
<dbReference type="AlphaFoldDB" id="A0A5J4JEE8"/>
<dbReference type="NCBIfam" id="NF009475">
    <property type="entry name" value="PRK12838.1"/>
    <property type="match status" value="1"/>
</dbReference>
<evidence type="ECO:0000256" key="1">
    <source>
        <dbReference type="ARBA" id="ARBA00005077"/>
    </source>
</evidence>
<dbReference type="PRINTS" id="PR00099">
    <property type="entry name" value="CPSGATASE"/>
</dbReference>
<dbReference type="Proteomes" id="UP000391919">
    <property type="component" value="Unassembled WGS sequence"/>
</dbReference>
<comment type="function">
    <text evidence="8">Small subunit of the glutamine-dependent carbamoyl phosphate synthetase (CPSase). CPSase catalyzes the formation of carbamoyl phosphate from the ammonia moiety of glutamine, carbonate, and phosphate donated by ATP, constituting the first step of 2 biosynthetic pathways, one leading to arginine and/or urea and the other to pyrimidine nucleotides. The small subunit (glutamine amidotransferase) binds and cleaves glutamine to supply the large subunit with the substrate ammonia.</text>
</comment>
<dbReference type="CDD" id="cd01744">
    <property type="entry name" value="GATase1_CPSase"/>
    <property type="match status" value="1"/>
</dbReference>
<keyword evidence="8" id="KW-0055">Arginine biosynthesis</keyword>
<dbReference type="SUPFAM" id="SSF52021">
    <property type="entry name" value="Carbamoyl phosphate synthetase, small subunit N-terminal domain"/>
    <property type="match status" value="1"/>
</dbReference>
<dbReference type="GO" id="GO:0006526">
    <property type="term" value="P:L-arginine biosynthetic process"/>
    <property type="evidence" value="ECO:0007669"/>
    <property type="project" value="UniProtKB-UniRule"/>
</dbReference>
<feature type="binding site" evidence="8">
    <location>
        <position position="286"/>
    </location>
    <ligand>
        <name>L-glutamine</name>
        <dbReference type="ChEBI" id="CHEBI:58359"/>
    </ligand>
</feature>
<feature type="binding site" evidence="8">
    <location>
        <position position="245"/>
    </location>
    <ligand>
        <name>L-glutamine</name>
        <dbReference type="ChEBI" id="CHEBI:58359"/>
    </ligand>
</feature>
<dbReference type="RefSeq" id="WP_151680863.1">
    <property type="nucleotide sequence ID" value="NZ_BKZP01000023.1"/>
</dbReference>
<dbReference type="NCBIfam" id="TIGR01368">
    <property type="entry name" value="CPSaseIIsmall"/>
    <property type="match status" value="1"/>
</dbReference>
<feature type="binding site" evidence="8">
    <location>
        <position position="46"/>
    </location>
    <ligand>
        <name>L-glutamine</name>
        <dbReference type="ChEBI" id="CHEBI:58359"/>
    </ligand>
</feature>
<dbReference type="PANTHER" id="PTHR43418:SF7">
    <property type="entry name" value="CARBAMOYL-PHOSPHATE SYNTHASE SMALL CHAIN"/>
    <property type="match status" value="1"/>
</dbReference>
<protein>
    <recommendedName>
        <fullName evidence="8">Carbamoyl phosphate synthase small chain</fullName>
        <ecNumber evidence="8">6.3.5.5</ecNumber>
    </recommendedName>
    <alternativeName>
        <fullName evidence="8">Carbamoyl phosphate synthetase glutamine chain</fullName>
    </alternativeName>
</protein>
<dbReference type="Pfam" id="PF00988">
    <property type="entry name" value="CPSase_sm_chain"/>
    <property type="match status" value="1"/>
</dbReference>
<keyword evidence="5 8" id="KW-0067">ATP-binding</keyword>
<comment type="catalytic activity">
    <reaction evidence="8">
        <text>L-glutamine + H2O = L-glutamate + NH4(+)</text>
        <dbReference type="Rhea" id="RHEA:15889"/>
        <dbReference type="ChEBI" id="CHEBI:15377"/>
        <dbReference type="ChEBI" id="CHEBI:28938"/>
        <dbReference type="ChEBI" id="CHEBI:29985"/>
        <dbReference type="ChEBI" id="CHEBI:58359"/>
    </reaction>
</comment>
<name>A0A5J4JEE8_9BACI</name>
<dbReference type="GO" id="GO:0005524">
    <property type="term" value="F:ATP binding"/>
    <property type="evidence" value="ECO:0007669"/>
    <property type="project" value="UniProtKB-UniRule"/>
</dbReference>
<dbReference type="Gene3D" id="3.50.30.20">
    <property type="entry name" value="Carbamoyl-phosphate synthase small subunit, N-terminal domain"/>
    <property type="match status" value="1"/>
</dbReference>
<dbReference type="UniPathway" id="UPA00068">
    <property type="reaction ID" value="UER00171"/>
</dbReference>
<dbReference type="InterPro" id="IPR017926">
    <property type="entry name" value="GATASE"/>
</dbReference>
<feature type="region of interest" description="CPSase" evidence="8">
    <location>
        <begin position="1"/>
        <end position="165"/>
    </location>
</feature>
<evidence type="ECO:0000313" key="11">
    <source>
        <dbReference type="Proteomes" id="UP000391919"/>
    </source>
</evidence>
<keyword evidence="8" id="KW-0665">Pyrimidine biosynthesis</keyword>
<feature type="active site" description="Nucleophile" evidence="8">
    <location>
        <position position="241"/>
    </location>
</feature>
<dbReference type="PROSITE" id="PS51273">
    <property type="entry name" value="GATASE_TYPE_1"/>
    <property type="match status" value="1"/>
</dbReference>
<keyword evidence="6 8" id="KW-0315">Glutamine amidotransferase</keyword>
<dbReference type="SMART" id="SM01097">
    <property type="entry name" value="CPSase_sm_chain"/>
    <property type="match status" value="1"/>
</dbReference>
<dbReference type="InterPro" id="IPR029062">
    <property type="entry name" value="Class_I_gatase-like"/>
</dbReference>
<gene>
    <name evidence="10" type="primary">carA_1</name>
    <name evidence="8" type="synonym">carA</name>
    <name evidence="10" type="ORF">BpJC7_02480</name>
</gene>
<comment type="pathway">
    <text evidence="1 8">Amino-acid biosynthesis; L-arginine biosynthesis; carbamoyl phosphate from bicarbonate: step 1/1.</text>
</comment>
<dbReference type="GO" id="GO:0006207">
    <property type="term" value="P:'de novo' pyrimidine nucleobase biosynthetic process"/>
    <property type="evidence" value="ECO:0007669"/>
    <property type="project" value="InterPro"/>
</dbReference>
<dbReference type="Gene3D" id="3.40.50.880">
    <property type="match status" value="1"/>
</dbReference>
<dbReference type="GO" id="GO:0004088">
    <property type="term" value="F:carbamoyl-phosphate synthase (glutamine-hydrolyzing) activity"/>
    <property type="evidence" value="ECO:0007669"/>
    <property type="project" value="UniProtKB-UniRule"/>
</dbReference>
<comment type="pathway">
    <text evidence="8">Pyrimidine metabolism; UMP biosynthesis via de novo pathway; (S)-dihydroorotate from bicarbonate: step 1/3.</text>
</comment>
<accession>A0A5J4JEE8</accession>
<dbReference type="GO" id="GO:0004359">
    <property type="term" value="F:glutaminase activity"/>
    <property type="evidence" value="ECO:0007669"/>
    <property type="project" value="RHEA"/>
</dbReference>
<keyword evidence="3 8" id="KW-0436">Ligase</keyword>
<dbReference type="GO" id="GO:0006541">
    <property type="term" value="P:glutamine metabolic process"/>
    <property type="evidence" value="ECO:0007669"/>
    <property type="project" value="InterPro"/>
</dbReference>
<feature type="binding site" evidence="8">
    <location>
        <position position="285"/>
    </location>
    <ligand>
        <name>L-glutamine</name>
        <dbReference type="ChEBI" id="CHEBI:58359"/>
    </ligand>
</feature>
<comment type="catalytic activity">
    <reaction evidence="7 8">
        <text>hydrogencarbonate + L-glutamine + 2 ATP + H2O = carbamoyl phosphate + L-glutamate + 2 ADP + phosphate + 2 H(+)</text>
        <dbReference type="Rhea" id="RHEA:18633"/>
        <dbReference type="ChEBI" id="CHEBI:15377"/>
        <dbReference type="ChEBI" id="CHEBI:15378"/>
        <dbReference type="ChEBI" id="CHEBI:17544"/>
        <dbReference type="ChEBI" id="CHEBI:29985"/>
        <dbReference type="ChEBI" id="CHEBI:30616"/>
        <dbReference type="ChEBI" id="CHEBI:43474"/>
        <dbReference type="ChEBI" id="CHEBI:58228"/>
        <dbReference type="ChEBI" id="CHEBI:58359"/>
        <dbReference type="ChEBI" id="CHEBI:456216"/>
        <dbReference type="EC" id="6.3.5.5"/>
    </reaction>
</comment>
<dbReference type="EMBL" id="BKZQ01000002">
    <property type="protein sequence ID" value="GER68945.1"/>
    <property type="molecule type" value="Genomic_DNA"/>
</dbReference>
<dbReference type="PRINTS" id="PR00096">
    <property type="entry name" value="GATASE"/>
</dbReference>
<keyword evidence="4 8" id="KW-0547">Nucleotide-binding</keyword>
<feature type="active site" evidence="8">
    <location>
        <position position="328"/>
    </location>
</feature>
<feature type="binding site" evidence="8">
    <location>
        <position position="283"/>
    </location>
    <ligand>
        <name>L-glutamine</name>
        <dbReference type="ChEBI" id="CHEBI:58359"/>
    </ligand>
</feature>
<evidence type="ECO:0000256" key="8">
    <source>
        <dbReference type="HAMAP-Rule" id="MF_01209"/>
    </source>
</evidence>
<evidence type="ECO:0000256" key="2">
    <source>
        <dbReference type="ARBA" id="ARBA00007800"/>
    </source>
</evidence>
<dbReference type="InterPro" id="IPR035686">
    <property type="entry name" value="CPSase_GATase1"/>
</dbReference>
<dbReference type="HAMAP" id="MF_01209">
    <property type="entry name" value="CPSase_S_chain"/>
    <property type="match status" value="1"/>
</dbReference>
<dbReference type="InterPro" id="IPR036480">
    <property type="entry name" value="CarbP_synth_ssu_N_sf"/>
</dbReference>
<dbReference type="UniPathway" id="UPA00070">
    <property type="reaction ID" value="UER00115"/>
</dbReference>
<evidence type="ECO:0000256" key="7">
    <source>
        <dbReference type="ARBA" id="ARBA00048816"/>
    </source>
</evidence>
<dbReference type="PANTHER" id="PTHR43418">
    <property type="entry name" value="MULTIFUNCTIONAL TRYPTOPHAN BIOSYNTHESIS PROTEIN-RELATED"/>
    <property type="match status" value="1"/>
</dbReference>
<comment type="similarity">
    <text evidence="2 8">Belongs to the CarA family.</text>
</comment>
<comment type="subunit">
    <text evidence="8">Composed of two chains; the small (or glutamine) chain promotes the hydrolysis of glutamine to ammonia, which is used by the large (or ammonia) chain to synthesize carbamoyl phosphate. Tetramer of heterodimers (alpha,beta)4.</text>
</comment>
<evidence type="ECO:0000256" key="4">
    <source>
        <dbReference type="ARBA" id="ARBA00022741"/>
    </source>
</evidence>
<dbReference type="InterPro" id="IPR006274">
    <property type="entry name" value="CarbamoylP_synth_ssu"/>
</dbReference>
<sequence length="359" mass="39348">MVRGYLILETGEIFEGNLAGSHFETAGEVVFNTGMTGYQEMMTDPSYAGQILVFCYPLIGNYGVNADDHESMRVSARGIVTGEICGGPSFYKSESTALSFLEKSGVPCLTDVDTRALVKTIRRQGTVRGIITTDPNAEVPCWDGDEFLVAKVSTDRPETHGSGLLHIALMDFGYKKSILQYLLDRHCKVTVVPFDFSAKQMEEIDPDGVVFSNGPGDPVRLLEWLPEIKKISAAYPVLGICLGHQLLALAYGAKTKKLPFGHRGGNHPVKDLRTGKVFMTAQNHGYVVDEASLSSSEMELVFKNVNDGTVEGCAHPHLPIATVQFHPEAHPGPQDSEYIFEQFLQQVQQRAGVMSYAIK</sequence>
<dbReference type="InterPro" id="IPR002474">
    <property type="entry name" value="CarbamoylP_synth_ssu_N"/>
</dbReference>
<comment type="caution">
    <text evidence="10">The sequence shown here is derived from an EMBL/GenBank/DDBJ whole genome shotgun (WGS) entry which is preliminary data.</text>
</comment>
<keyword evidence="11" id="KW-1185">Reference proteome</keyword>
<evidence type="ECO:0000256" key="6">
    <source>
        <dbReference type="ARBA" id="ARBA00022962"/>
    </source>
</evidence>
<dbReference type="InterPro" id="IPR050472">
    <property type="entry name" value="Anth_synth/Amidotransfase"/>
</dbReference>
<feature type="domain" description="Carbamoyl-phosphate synthase small subunit N-terminal" evidence="9">
    <location>
        <begin position="2"/>
        <end position="132"/>
    </location>
</feature>
<keyword evidence="8" id="KW-0028">Amino-acid biosynthesis</keyword>
<proteinExistence type="inferred from homology"/>
<feature type="binding site" evidence="8">
    <location>
        <position position="214"/>
    </location>
    <ligand>
        <name>L-glutamine</name>
        <dbReference type="ChEBI" id="CHEBI:58359"/>
    </ligand>
</feature>
<evidence type="ECO:0000313" key="10">
    <source>
        <dbReference type="EMBL" id="GER68945.1"/>
    </source>
</evidence>
<dbReference type="EC" id="6.3.5.5" evidence="8"/>
<feature type="binding site" evidence="8">
    <location>
        <position position="216"/>
    </location>
    <ligand>
        <name>L-glutamine</name>
        <dbReference type="ChEBI" id="CHEBI:58359"/>
    </ligand>
</feature>
<evidence type="ECO:0000259" key="9">
    <source>
        <dbReference type="SMART" id="SM01097"/>
    </source>
</evidence>
<feature type="binding site" evidence="8">
    <location>
        <position position="242"/>
    </location>
    <ligand>
        <name>L-glutamine</name>
        <dbReference type="ChEBI" id="CHEBI:58359"/>
    </ligand>
</feature>
<dbReference type="Pfam" id="PF00117">
    <property type="entry name" value="GATase"/>
    <property type="match status" value="1"/>
</dbReference>
<dbReference type="GO" id="GO:0044205">
    <property type="term" value="P:'de novo' UMP biosynthetic process"/>
    <property type="evidence" value="ECO:0007669"/>
    <property type="project" value="UniProtKB-UniRule"/>
</dbReference>